<keyword evidence="2" id="KW-1133">Transmembrane helix</keyword>
<dbReference type="NCBIfam" id="TIGR03007">
    <property type="entry name" value="pepcterm_ChnLen"/>
    <property type="match status" value="1"/>
</dbReference>
<feature type="transmembrane region" description="Helical" evidence="2">
    <location>
        <begin position="425"/>
        <end position="449"/>
    </location>
</feature>
<sequence length="521" mass="58305">MHELIAEVLGYLQSATRYKWVSIALAWIISLAGWIFVAQMPDKYQASARVHVDTRSVLRPLLSGLAIQPDVSGQVRLMSKLMFSRPNLEKVARMTDLDLGATDEAAMEKIVNRLQSSVTIAGGENNLFTINAEDQNPTTAKKIVQALLTIFVEQTLGESREDSSSAQKFLDQQIKEYEARLQAAEKALEDFKRVNYGMLPDQGGDLYAQLNGLAKQLDDAKIGLQEAINRRDELQRQLQGEEPTFLGFNGLEDIASPLDTRIQALQARLDELLLKYTKGHPEVIALKKSIADLQKQKEKEIAEAKELGQGMVRNPGVEANPVFQQMRISLSDAEVDVALLSSRVKMFEEKIELLKKQMDERLKVETQLQGLNRDYAAIKENYDALLKRRETARMSESVEQSTDSVKFKIVDPPQVPTKPSAPNRILLSVAVLVASIVVSVGMAIFLALLRPAFNTTNKLREITGRPVLGSVSMNWIPELRERKWREFLAFTAAFATLLVVFIGVIVLEIKGYHLPSFVSRS</sequence>
<feature type="coiled-coil region" evidence="1">
    <location>
        <begin position="337"/>
        <end position="388"/>
    </location>
</feature>
<dbReference type="Pfam" id="PF13807">
    <property type="entry name" value="GNVR"/>
    <property type="match status" value="1"/>
</dbReference>
<evidence type="ECO:0000313" key="4">
    <source>
        <dbReference type="EMBL" id="CAI8965642.1"/>
    </source>
</evidence>
<gene>
    <name evidence="4" type="ORF">MSZNOR_4759</name>
</gene>
<feature type="transmembrane region" description="Helical" evidence="2">
    <location>
        <begin position="487"/>
        <end position="507"/>
    </location>
</feature>
<name>A0ABN8XCM7_9GAMM</name>
<feature type="domain" description="Tyrosine-protein kinase G-rich" evidence="3">
    <location>
        <begin position="370"/>
        <end position="445"/>
    </location>
</feature>
<reference evidence="4 5" key="1">
    <citation type="submission" date="2023-03" db="EMBL/GenBank/DDBJ databases">
        <authorList>
            <person name="Pearce D."/>
        </authorList>
    </citation>
    <scope>NUCLEOTIDE SEQUENCE [LARGE SCALE GENOMIC DNA]</scope>
    <source>
        <strain evidence="4">Msz</strain>
    </source>
</reference>
<feature type="coiled-coil region" evidence="1">
    <location>
        <begin position="167"/>
        <end position="237"/>
    </location>
</feature>
<protein>
    <submittedName>
        <fullName evidence="4">Polysaccharide chain length determinant protein (PEP-CTERM system associated)</fullName>
    </submittedName>
</protein>
<keyword evidence="2" id="KW-0472">Membrane</keyword>
<evidence type="ECO:0000256" key="2">
    <source>
        <dbReference type="SAM" id="Phobius"/>
    </source>
</evidence>
<dbReference type="InterPro" id="IPR050445">
    <property type="entry name" value="Bact_polysacc_biosynth/exp"/>
</dbReference>
<feature type="transmembrane region" description="Helical" evidence="2">
    <location>
        <begin position="20"/>
        <end position="37"/>
    </location>
</feature>
<feature type="coiled-coil region" evidence="1">
    <location>
        <begin position="283"/>
        <end position="310"/>
    </location>
</feature>
<keyword evidence="1" id="KW-0175">Coiled coil</keyword>
<dbReference type="EMBL" id="OX458333">
    <property type="protein sequence ID" value="CAI8965642.1"/>
    <property type="molecule type" value="Genomic_DNA"/>
</dbReference>
<organism evidence="4 5">
    <name type="scientific">Methylocaldum szegediense</name>
    <dbReference type="NCBI Taxonomy" id="73780"/>
    <lineage>
        <taxon>Bacteria</taxon>
        <taxon>Pseudomonadati</taxon>
        <taxon>Pseudomonadota</taxon>
        <taxon>Gammaproteobacteria</taxon>
        <taxon>Methylococcales</taxon>
        <taxon>Methylococcaceae</taxon>
        <taxon>Methylocaldum</taxon>
    </lineage>
</organism>
<dbReference type="PANTHER" id="PTHR32309:SF13">
    <property type="entry name" value="FERRIC ENTEROBACTIN TRANSPORT PROTEIN FEPE"/>
    <property type="match status" value="1"/>
</dbReference>
<evidence type="ECO:0000259" key="3">
    <source>
        <dbReference type="Pfam" id="PF13807"/>
    </source>
</evidence>
<evidence type="ECO:0000313" key="5">
    <source>
        <dbReference type="Proteomes" id="UP001162030"/>
    </source>
</evidence>
<dbReference type="PANTHER" id="PTHR32309">
    <property type="entry name" value="TYROSINE-PROTEIN KINASE"/>
    <property type="match status" value="1"/>
</dbReference>
<keyword evidence="2" id="KW-0812">Transmembrane</keyword>
<accession>A0ABN8XCM7</accession>
<dbReference type="RefSeq" id="WP_026610040.1">
    <property type="nucleotide sequence ID" value="NZ_OX458333.1"/>
</dbReference>
<evidence type="ECO:0000256" key="1">
    <source>
        <dbReference type="SAM" id="Coils"/>
    </source>
</evidence>
<dbReference type="Proteomes" id="UP001162030">
    <property type="component" value="Chromosome"/>
</dbReference>
<dbReference type="InterPro" id="IPR032807">
    <property type="entry name" value="GNVR"/>
</dbReference>
<proteinExistence type="predicted"/>
<keyword evidence="5" id="KW-1185">Reference proteome</keyword>
<dbReference type="InterPro" id="IPR014345">
    <property type="entry name" value="XrtA_polysacc_chain"/>
</dbReference>